<dbReference type="Proteomes" id="UP000305778">
    <property type="component" value="Unassembled WGS sequence"/>
</dbReference>
<dbReference type="AlphaFoldDB" id="A0A4U0RQI9"/>
<dbReference type="OrthoDB" id="8782062at2"/>
<feature type="region of interest" description="Disordered" evidence="1">
    <location>
        <begin position="95"/>
        <end position="156"/>
    </location>
</feature>
<keyword evidence="3" id="KW-1185">Reference proteome</keyword>
<sequence length="156" mass="17430">MLDHHTHRQAATILNERGLTSGKGQPFTELLVGDIRDSYGLVHRYDRLRGRGLLTFAEYADAIGVSENTVKIWRRTGLIEGIAYNDKNCYLFHPPAPTTRLPRSPGASRSATASRPARQLYPHNRKGAQCDDNGLSKHDPTRPIDCTTPSRSHRSL</sequence>
<comment type="caution">
    <text evidence="2">The sequence shown here is derived from an EMBL/GenBank/DDBJ whole genome shotgun (WGS) entry which is preliminary data.</text>
</comment>
<protein>
    <submittedName>
        <fullName evidence="2">Uncharacterized protein</fullName>
    </submittedName>
</protein>
<feature type="compositionally biased region" description="Low complexity" evidence="1">
    <location>
        <begin position="102"/>
        <end position="118"/>
    </location>
</feature>
<gene>
    <name evidence="2" type="ORF">FCI23_48675</name>
</gene>
<proteinExistence type="predicted"/>
<reference evidence="2 3" key="1">
    <citation type="submission" date="2019-04" db="EMBL/GenBank/DDBJ databases">
        <title>Streptomyces oryziradicis sp. nov., a novel actinomycete isolated from rhizosphere soil of rice (Oryza sativa L.).</title>
        <authorList>
            <person name="Li C."/>
        </authorList>
    </citation>
    <scope>NUCLEOTIDE SEQUENCE [LARGE SCALE GENOMIC DNA]</scope>
    <source>
        <strain evidence="2 3">NEAU-C40</strain>
    </source>
</reference>
<accession>A0A4U0RQI9</accession>
<name>A0A4U0RQI9_9ACTN</name>
<evidence type="ECO:0000313" key="2">
    <source>
        <dbReference type="EMBL" id="TJZ98245.1"/>
    </source>
</evidence>
<dbReference type="EMBL" id="SUMC01000133">
    <property type="protein sequence ID" value="TJZ98245.1"/>
    <property type="molecule type" value="Genomic_DNA"/>
</dbReference>
<evidence type="ECO:0000256" key="1">
    <source>
        <dbReference type="SAM" id="MobiDB-lite"/>
    </source>
</evidence>
<evidence type="ECO:0000313" key="3">
    <source>
        <dbReference type="Proteomes" id="UP000305778"/>
    </source>
</evidence>
<organism evidence="2 3">
    <name type="scientific">Actinacidiphila oryziradicis</name>
    <dbReference type="NCBI Taxonomy" id="2571141"/>
    <lineage>
        <taxon>Bacteria</taxon>
        <taxon>Bacillati</taxon>
        <taxon>Actinomycetota</taxon>
        <taxon>Actinomycetes</taxon>
        <taxon>Kitasatosporales</taxon>
        <taxon>Streptomycetaceae</taxon>
        <taxon>Actinacidiphila</taxon>
    </lineage>
</organism>
<dbReference type="RefSeq" id="WP_136730425.1">
    <property type="nucleotide sequence ID" value="NZ_SUMC01000133.1"/>
</dbReference>